<dbReference type="InterPro" id="IPR037208">
    <property type="entry name" value="Spo0E-like_sf"/>
</dbReference>
<dbReference type="Proteomes" id="UP000076865">
    <property type="component" value="Chromosome"/>
</dbReference>
<dbReference type="InterPro" id="IPR053028">
    <property type="entry name" value="Spo0E-like_phosphatase"/>
</dbReference>
<dbReference type="Pfam" id="PF09388">
    <property type="entry name" value="SpoOE-like"/>
    <property type="match status" value="1"/>
</dbReference>
<accession>A0A167TBA6</accession>
<dbReference type="InterPro" id="IPR036638">
    <property type="entry name" value="HLH_DNA-bd_sf"/>
</dbReference>
<dbReference type="InterPro" id="IPR018540">
    <property type="entry name" value="Spo0E-like"/>
</dbReference>
<dbReference type="PANTHER" id="PTHR41263:SF1">
    <property type="entry name" value="ASPARTYL-PHOSPHATE PHOSPHATASE YISI"/>
    <property type="match status" value="1"/>
</dbReference>
<protein>
    <submittedName>
        <fullName evidence="1">Spo0E like sporulation regulatory family protein</fullName>
    </submittedName>
</protein>
<gene>
    <name evidence="1" type="ORF">GFC30_1629</name>
</gene>
<reference evidence="1 2" key="1">
    <citation type="journal article" date="2006" name="Syst. Appl. Microbiol.">
        <title>Anoxybacillus amylolyticus sp. nov., a thermophilic amylase producing bacterium isolated from Mount Rittmann (Antarctica).</title>
        <authorList>
            <person name="Poli A."/>
            <person name="Esposito E."/>
            <person name="Lama L."/>
            <person name="Orlando P."/>
            <person name="Nicolaus G."/>
            <person name="de Appolonia F."/>
            <person name="Gambacorta A."/>
            <person name="Nicolaus B."/>
        </authorList>
    </citation>
    <scope>NUCLEOTIDE SEQUENCE [LARGE SCALE GENOMIC DNA]</scope>
    <source>
        <strain evidence="1 2">DSM 15939</strain>
    </source>
</reference>
<keyword evidence="2" id="KW-1185">Reference proteome</keyword>
<proteinExistence type="predicted"/>
<evidence type="ECO:0000313" key="2">
    <source>
        <dbReference type="Proteomes" id="UP000076865"/>
    </source>
</evidence>
<dbReference type="EMBL" id="CP015438">
    <property type="protein sequence ID" value="ANB59874.1"/>
    <property type="molecule type" value="Genomic_DNA"/>
</dbReference>
<dbReference type="PATRIC" id="fig|294699.3.peg.1655"/>
<dbReference type="PANTHER" id="PTHR41263">
    <property type="entry name" value="ASPARTYL-PHOSPHATE PHOSPHATASE YISI"/>
    <property type="match status" value="1"/>
</dbReference>
<dbReference type="GO" id="GO:0043937">
    <property type="term" value="P:regulation of sporulation"/>
    <property type="evidence" value="ECO:0007669"/>
    <property type="project" value="InterPro"/>
</dbReference>
<dbReference type="KEGG" id="aamy:GFC30_1629"/>
<name>A0A167TBA6_9BACL</name>
<dbReference type="OrthoDB" id="2972613at2"/>
<sequence length="58" mass="6779">MSKQEMLKLIEKKRSELMEVVAKSGLNATITIQLSQELDLLLNQYNEYMKKAKRLLSH</sequence>
<dbReference type="GO" id="GO:0046983">
    <property type="term" value="F:protein dimerization activity"/>
    <property type="evidence" value="ECO:0007669"/>
    <property type="project" value="InterPro"/>
</dbReference>
<dbReference type="Gene3D" id="4.10.280.10">
    <property type="entry name" value="Helix-loop-helix DNA-binding domain"/>
    <property type="match status" value="1"/>
</dbReference>
<dbReference type="SUPFAM" id="SSF140500">
    <property type="entry name" value="BAS1536-like"/>
    <property type="match status" value="1"/>
</dbReference>
<dbReference type="AlphaFoldDB" id="A0A167TBA6"/>
<organism evidence="1 2">
    <name type="scientific">Anoxybacteroides amylolyticum</name>
    <dbReference type="NCBI Taxonomy" id="294699"/>
    <lineage>
        <taxon>Bacteria</taxon>
        <taxon>Bacillati</taxon>
        <taxon>Bacillota</taxon>
        <taxon>Bacilli</taxon>
        <taxon>Bacillales</taxon>
        <taxon>Anoxybacillaceae</taxon>
        <taxon>Anoxybacteroides</taxon>
    </lineage>
</organism>
<dbReference type="RefSeq" id="WP_084256235.1">
    <property type="nucleotide sequence ID" value="NZ_CP015438.1"/>
</dbReference>
<evidence type="ECO:0000313" key="1">
    <source>
        <dbReference type="EMBL" id="ANB59874.1"/>
    </source>
</evidence>